<dbReference type="Proteomes" id="UP001182991">
    <property type="component" value="Unassembled WGS sequence"/>
</dbReference>
<reference evidence="2" key="1">
    <citation type="submission" date="2023-07" db="EMBL/GenBank/DDBJ databases">
        <title>Isolating and identifying novel microbial strains from the Mariana Trench.</title>
        <authorList>
            <person name="Fu H."/>
        </authorList>
    </citation>
    <scope>NUCLEOTIDE SEQUENCE [LARGE SCALE GENOMIC DNA]</scope>
    <source>
        <strain evidence="2">T-y2</strain>
    </source>
</reference>
<evidence type="ECO:0000313" key="2">
    <source>
        <dbReference type="Proteomes" id="UP001182991"/>
    </source>
</evidence>
<proteinExistence type="predicted"/>
<organism evidence="1 2">
    <name type="scientific">Mesonia ostreae</name>
    <dbReference type="NCBI Taxonomy" id="861110"/>
    <lineage>
        <taxon>Bacteria</taxon>
        <taxon>Pseudomonadati</taxon>
        <taxon>Bacteroidota</taxon>
        <taxon>Flavobacteriia</taxon>
        <taxon>Flavobacteriales</taxon>
        <taxon>Flavobacteriaceae</taxon>
        <taxon>Mesonia</taxon>
    </lineage>
</organism>
<dbReference type="NCBIfam" id="NF038128">
    <property type="entry name" value="choice_anch_J"/>
    <property type="match status" value="1"/>
</dbReference>
<comment type="caution">
    <text evidence="1">The sequence shown here is derived from an EMBL/GenBank/DDBJ whole genome shotgun (WGS) entry which is preliminary data.</text>
</comment>
<protein>
    <submittedName>
        <fullName evidence="1">Choice-of-anchor J domain-containing protein</fullName>
    </submittedName>
</protein>
<dbReference type="RefSeq" id="WP_311401722.1">
    <property type="nucleotide sequence ID" value="NZ_JAVRBG010000008.1"/>
</dbReference>
<accession>A0ABU2KJ97</accession>
<evidence type="ECO:0000313" key="1">
    <source>
        <dbReference type="EMBL" id="MDT0294791.1"/>
    </source>
</evidence>
<dbReference type="EMBL" id="JAVRBG010000008">
    <property type="protein sequence ID" value="MDT0294791.1"/>
    <property type="molecule type" value="Genomic_DNA"/>
</dbReference>
<sequence>MKNRFYLLTLVLGFAFFSCEPMDDVYEELDANAESSDIAGTTEFVMTDEDYEALDLGFGSFDSNEQAKELIPGLLTEKFPYWGKGSTALVGYNLYVGEAEGLSDFTNSEQYELDNSDYASLGNNANGFYPNTNVESDLITVLDANINNPTEGQIVLTKYKQYTEEPTVGYANLVEYNFQNSFEGWTFVNILGAQEWEAQTDYIQASGFDNGQVENEDWVVSPEIDLTNESDLKFQISQAINYANDVSFMKIYVSTNYTGDVTSTTWDEINLTTTPAGDSNDFILSEEYDFTAYEGETIHLALEYKSTDTDAGRWRVENVFVKTVGITGANLIEAKYFMYTDGNWELVDNAYLLSPADYDAMGAPGQYDNFSGSIDPENYIPTFLDNKYPYAQEEDQIFIIYKFYNGEETVLSGNSYTYTNGTWEGHNQVMETELQFGHNGETWVPDNTIAYTLTSSDFTLLAAGLADAYPDAADSAGNYANFDRREGNNKYWSVEMIVEAIDIVLDNIDPNAEEGQKYAVTYDIYDGSSGTETQYVIKQDGIWVLQE</sequence>
<dbReference type="Gene3D" id="2.60.120.200">
    <property type="match status" value="1"/>
</dbReference>
<keyword evidence="2" id="KW-1185">Reference proteome</keyword>
<name>A0ABU2KJ97_9FLAO</name>
<gene>
    <name evidence="1" type="ORF">RLT85_09110</name>
</gene>
<dbReference type="PROSITE" id="PS51257">
    <property type="entry name" value="PROKAR_LIPOPROTEIN"/>
    <property type="match status" value="1"/>
</dbReference>